<proteinExistence type="predicted"/>
<comment type="caution">
    <text evidence="1">The sequence shown here is derived from an EMBL/GenBank/DDBJ whole genome shotgun (WGS) entry which is preliminary data.</text>
</comment>
<organism evidence="1 2">
    <name type="scientific">Clathrus columnatus</name>
    <dbReference type="NCBI Taxonomy" id="1419009"/>
    <lineage>
        <taxon>Eukaryota</taxon>
        <taxon>Fungi</taxon>
        <taxon>Dikarya</taxon>
        <taxon>Basidiomycota</taxon>
        <taxon>Agaricomycotina</taxon>
        <taxon>Agaricomycetes</taxon>
        <taxon>Phallomycetidae</taxon>
        <taxon>Phallales</taxon>
        <taxon>Clathraceae</taxon>
        <taxon>Clathrus</taxon>
    </lineage>
</organism>
<evidence type="ECO:0000313" key="2">
    <source>
        <dbReference type="Proteomes" id="UP001050691"/>
    </source>
</evidence>
<evidence type="ECO:0000313" key="1">
    <source>
        <dbReference type="EMBL" id="GJJ10226.1"/>
    </source>
</evidence>
<gene>
    <name evidence="1" type="ORF">Clacol_004452</name>
</gene>
<accession>A0AAV5AB25</accession>
<reference evidence="1" key="1">
    <citation type="submission" date="2021-10" db="EMBL/GenBank/DDBJ databases">
        <title>De novo Genome Assembly of Clathrus columnatus (Basidiomycota, Fungi) Using Illumina and Nanopore Sequence Data.</title>
        <authorList>
            <person name="Ogiso-Tanaka E."/>
            <person name="Itagaki H."/>
            <person name="Hosoya T."/>
            <person name="Hosaka K."/>
        </authorList>
    </citation>
    <scope>NUCLEOTIDE SEQUENCE</scope>
    <source>
        <strain evidence="1">MO-923</strain>
    </source>
</reference>
<keyword evidence="2" id="KW-1185">Reference proteome</keyword>
<dbReference type="Proteomes" id="UP001050691">
    <property type="component" value="Unassembled WGS sequence"/>
</dbReference>
<protein>
    <recommendedName>
        <fullName evidence="3">HNH nuclease domain-containing protein</fullName>
    </recommendedName>
</protein>
<name>A0AAV5AB25_9AGAM</name>
<dbReference type="AlphaFoldDB" id="A0AAV5AB25"/>
<evidence type="ECO:0008006" key="3">
    <source>
        <dbReference type="Google" id="ProtNLM"/>
    </source>
</evidence>
<dbReference type="EMBL" id="BPWL01000005">
    <property type="protein sequence ID" value="GJJ10226.1"/>
    <property type="molecule type" value="Genomic_DNA"/>
</dbReference>
<sequence>MLWREMVGISKFRTANAVILENVDAPENAIMLTQTIHSIYDSSMLGILKTPNFALNREHVLPALQPLPNHTGSSNPATLHFTPHYFQQSLESNDEELIERFHRDLRYPNIPAGHAWPQSWPPGFVFDFIYGVAVCRAYGVEDTVILLNARVDRIYYPSGHDMAGKGKGKGKGKATAY</sequence>